<dbReference type="Gene3D" id="3.30.390.30">
    <property type="match status" value="1"/>
</dbReference>
<dbReference type="GO" id="GO:0050660">
    <property type="term" value="F:flavin adenine dinucleotide binding"/>
    <property type="evidence" value="ECO:0007669"/>
    <property type="project" value="TreeGrafter"/>
</dbReference>
<proteinExistence type="inferred from homology"/>
<dbReference type="Pfam" id="PF07992">
    <property type="entry name" value="Pyr_redox_2"/>
    <property type="match status" value="1"/>
</dbReference>
<keyword evidence="3" id="KW-0285">Flavoprotein</keyword>
<dbReference type="AlphaFoldDB" id="A0A6J6J7Z6"/>
<evidence type="ECO:0000256" key="4">
    <source>
        <dbReference type="ARBA" id="ARBA00022827"/>
    </source>
</evidence>
<dbReference type="PRINTS" id="PR00411">
    <property type="entry name" value="PNDRDTASEI"/>
</dbReference>
<keyword evidence="5" id="KW-0560">Oxidoreductase</keyword>
<dbReference type="FunFam" id="3.30.390.30:FF:000001">
    <property type="entry name" value="Dihydrolipoyl dehydrogenase"/>
    <property type="match status" value="1"/>
</dbReference>
<evidence type="ECO:0000256" key="3">
    <source>
        <dbReference type="ARBA" id="ARBA00022630"/>
    </source>
</evidence>
<accession>A0A6J6J7Z6</accession>
<protein>
    <submittedName>
        <fullName evidence="9">Unannotated protein</fullName>
    </submittedName>
</protein>
<evidence type="ECO:0000256" key="6">
    <source>
        <dbReference type="ARBA" id="ARBA00023027"/>
    </source>
</evidence>
<keyword evidence="4" id="KW-0274">FAD</keyword>
<reference evidence="9" key="1">
    <citation type="submission" date="2020-05" db="EMBL/GenBank/DDBJ databases">
        <authorList>
            <person name="Chiriac C."/>
            <person name="Salcher M."/>
            <person name="Ghai R."/>
            <person name="Kavagutti S V."/>
        </authorList>
    </citation>
    <scope>NUCLEOTIDE SEQUENCE</scope>
</reference>
<dbReference type="InterPro" id="IPR036188">
    <property type="entry name" value="FAD/NAD-bd_sf"/>
</dbReference>
<name>A0A6J6J7Z6_9ZZZZ</name>
<comment type="similarity">
    <text evidence="2">Belongs to the class-I pyridine nucleotide-disulfide oxidoreductase family.</text>
</comment>
<evidence type="ECO:0000259" key="7">
    <source>
        <dbReference type="Pfam" id="PF02852"/>
    </source>
</evidence>
<feature type="domain" description="Pyridine nucleotide-disulphide oxidoreductase dimerisation" evidence="7">
    <location>
        <begin position="346"/>
        <end position="454"/>
    </location>
</feature>
<dbReference type="EMBL" id="CAEZVQ010000037">
    <property type="protein sequence ID" value="CAB4632714.1"/>
    <property type="molecule type" value="Genomic_DNA"/>
</dbReference>
<organism evidence="9">
    <name type="scientific">freshwater metagenome</name>
    <dbReference type="NCBI Taxonomy" id="449393"/>
    <lineage>
        <taxon>unclassified sequences</taxon>
        <taxon>metagenomes</taxon>
        <taxon>ecological metagenomes</taxon>
    </lineage>
</organism>
<dbReference type="Gene3D" id="3.50.50.60">
    <property type="entry name" value="FAD/NAD(P)-binding domain"/>
    <property type="match status" value="2"/>
</dbReference>
<dbReference type="Pfam" id="PF02852">
    <property type="entry name" value="Pyr_redox_dim"/>
    <property type="match status" value="1"/>
</dbReference>
<gene>
    <name evidence="9" type="ORF">UFOPK2086_00439</name>
</gene>
<evidence type="ECO:0000259" key="8">
    <source>
        <dbReference type="Pfam" id="PF07992"/>
    </source>
</evidence>
<comment type="cofactor">
    <cofactor evidence="1">
        <name>FAD</name>
        <dbReference type="ChEBI" id="CHEBI:57692"/>
    </cofactor>
</comment>
<keyword evidence="6" id="KW-0520">NAD</keyword>
<evidence type="ECO:0000313" key="9">
    <source>
        <dbReference type="EMBL" id="CAB4632714.1"/>
    </source>
</evidence>
<dbReference type="InterPro" id="IPR023753">
    <property type="entry name" value="FAD/NAD-binding_dom"/>
</dbReference>
<dbReference type="InterPro" id="IPR004099">
    <property type="entry name" value="Pyr_nucl-diS_OxRdtase_dimer"/>
</dbReference>
<dbReference type="InterPro" id="IPR001100">
    <property type="entry name" value="Pyr_nuc-diS_OxRdtase"/>
</dbReference>
<dbReference type="SUPFAM" id="SSF51905">
    <property type="entry name" value="FAD/NAD(P)-binding domain"/>
    <property type="match status" value="1"/>
</dbReference>
<dbReference type="GO" id="GO:0006103">
    <property type="term" value="P:2-oxoglutarate metabolic process"/>
    <property type="evidence" value="ECO:0007669"/>
    <property type="project" value="TreeGrafter"/>
</dbReference>
<dbReference type="PANTHER" id="PTHR22912:SF151">
    <property type="entry name" value="DIHYDROLIPOYL DEHYDROGENASE, MITOCHONDRIAL"/>
    <property type="match status" value="1"/>
</dbReference>
<evidence type="ECO:0000256" key="5">
    <source>
        <dbReference type="ARBA" id="ARBA00023002"/>
    </source>
</evidence>
<evidence type="ECO:0000256" key="1">
    <source>
        <dbReference type="ARBA" id="ARBA00001974"/>
    </source>
</evidence>
<dbReference type="InterPro" id="IPR016156">
    <property type="entry name" value="FAD/NAD-linked_Rdtase_dimer_sf"/>
</dbReference>
<feature type="domain" description="FAD/NAD(P)-binding" evidence="8">
    <location>
        <begin position="6"/>
        <end position="322"/>
    </location>
</feature>
<dbReference type="GO" id="GO:0004148">
    <property type="term" value="F:dihydrolipoyl dehydrogenase (NADH) activity"/>
    <property type="evidence" value="ECO:0007669"/>
    <property type="project" value="TreeGrafter"/>
</dbReference>
<dbReference type="PANTHER" id="PTHR22912">
    <property type="entry name" value="DISULFIDE OXIDOREDUCTASE"/>
    <property type="match status" value="1"/>
</dbReference>
<dbReference type="SUPFAM" id="SSF55424">
    <property type="entry name" value="FAD/NAD-linked reductases, dimerisation (C-terminal) domain"/>
    <property type="match status" value="1"/>
</dbReference>
<sequence length="455" mass="47707">MNTKKKLVIIGGGPAGHAAASSAARKGVEVVLVEREIIGGAAHLLDCVPSKTMIATGGAMSFTESLSGMGLENRDAEIDVAALTVRVEDIKNQLSSDVSRLLKSQGVTIINGSARLLDKKTVHVDVADGSTQVIVADDILISTGTRPRVPNFVTPDGERVLTTRDCYPPRVFPESITVIGSGVTGVEFAHMFASFGAKVTLVVSRQQVLPGKDPEVAAVLEDTFLARGVRLFKGARAVGLERTDTGVRVICDDGRISETTHAVFAIGSIPNTEGLGLEEIGVEMDGGYVNINRHCQSNIEHIYAAGDVSGKLPLSSVASMQGRKVAEQIVGGPRGPHRHLDYDKAASAIFTEPEIADVGLAEAEAFASGRKIRVTKVPFSSTAKALINNDSRGFVKIISDPATGEVLGGSIVGRHAAELISVIALAVTANLKVTDIEESLMVHPALAEALAEAAE</sequence>
<dbReference type="PRINTS" id="PR00368">
    <property type="entry name" value="FADPNR"/>
</dbReference>
<dbReference type="InterPro" id="IPR050151">
    <property type="entry name" value="Class-I_Pyr_Nuc-Dis_Oxidored"/>
</dbReference>
<dbReference type="PIRSF" id="PIRSF000350">
    <property type="entry name" value="Mercury_reductase_MerA"/>
    <property type="match status" value="1"/>
</dbReference>
<evidence type="ECO:0000256" key="2">
    <source>
        <dbReference type="ARBA" id="ARBA00007532"/>
    </source>
</evidence>